<keyword evidence="7" id="KW-0413">Isomerase</keyword>
<dbReference type="PANTHER" id="PTHR43725:SF47">
    <property type="entry name" value="UDP-GLUCOSE 4-EPIMERASE"/>
    <property type="match status" value="1"/>
</dbReference>
<evidence type="ECO:0000256" key="3">
    <source>
        <dbReference type="ARBA" id="ARBA00004947"/>
    </source>
</evidence>
<dbReference type="EMBL" id="ML210172">
    <property type="protein sequence ID" value="TFK26685.1"/>
    <property type="molecule type" value="Genomic_DNA"/>
</dbReference>
<dbReference type="OrthoDB" id="9402762at2759"/>
<dbReference type="Proteomes" id="UP000307440">
    <property type="component" value="Unassembled WGS sequence"/>
</dbReference>
<comment type="cofactor">
    <cofactor evidence="2">
        <name>NAD(+)</name>
        <dbReference type="ChEBI" id="CHEBI:57540"/>
    </cofactor>
</comment>
<comment type="similarity">
    <text evidence="9">In the N-terminal section; belongs to the NAD(P)-dependent epimerase/dehydratase family.</text>
</comment>
<evidence type="ECO:0000256" key="4">
    <source>
        <dbReference type="ARBA" id="ARBA00005028"/>
    </source>
</evidence>
<evidence type="ECO:0000256" key="2">
    <source>
        <dbReference type="ARBA" id="ARBA00001911"/>
    </source>
</evidence>
<dbReference type="Pfam" id="PF11957">
    <property type="entry name" value="efThoc1"/>
    <property type="match status" value="1"/>
</dbReference>
<evidence type="ECO:0000256" key="6">
    <source>
        <dbReference type="ARBA" id="ARBA00023144"/>
    </source>
</evidence>
<dbReference type="InterPro" id="IPR036291">
    <property type="entry name" value="NAD(P)-bd_dom_sf"/>
</dbReference>
<evidence type="ECO:0000256" key="7">
    <source>
        <dbReference type="ARBA" id="ARBA00023235"/>
    </source>
</evidence>
<feature type="compositionally biased region" description="Low complexity" evidence="11">
    <location>
        <begin position="585"/>
        <end position="615"/>
    </location>
</feature>
<proteinExistence type="inferred from homology"/>
<comment type="pathway">
    <text evidence="3">Carbohydrate metabolism; galactose metabolism.</text>
</comment>
<feature type="region of interest" description="Disordered" evidence="11">
    <location>
        <begin position="543"/>
        <end position="621"/>
    </location>
</feature>
<evidence type="ECO:0000313" key="14">
    <source>
        <dbReference type="Proteomes" id="UP000307440"/>
    </source>
</evidence>
<feature type="compositionally biased region" description="Pro residues" evidence="11">
    <location>
        <begin position="575"/>
        <end position="584"/>
    </location>
</feature>
<evidence type="ECO:0000256" key="5">
    <source>
        <dbReference type="ARBA" id="ARBA00023027"/>
    </source>
</evidence>
<evidence type="ECO:0000256" key="9">
    <source>
        <dbReference type="ARBA" id="ARBA00037955"/>
    </source>
</evidence>
<dbReference type="STRING" id="230819.A0A5C3L1T0"/>
<dbReference type="NCBIfam" id="TIGR01179">
    <property type="entry name" value="galE"/>
    <property type="match status" value="1"/>
</dbReference>
<dbReference type="Gene3D" id="3.90.25.10">
    <property type="entry name" value="UDP-galactose 4-epimerase, domain 1"/>
    <property type="match status" value="1"/>
</dbReference>
<dbReference type="InterPro" id="IPR001509">
    <property type="entry name" value="Epimerase_deHydtase"/>
</dbReference>
<comment type="catalytic activity">
    <reaction evidence="1">
        <text>UDP-alpha-D-glucose = UDP-alpha-D-galactose</text>
        <dbReference type="Rhea" id="RHEA:22168"/>
        <dbReference type="ChEBI" id="CHEBI:58885"/>
        <dbReference type="ChEBI" id="CHEBI:66914"/>
        <dbReference type="EC" id="5.1.3.2"/>
    </reaction>
</comment>
<evidence type="ECO:0000256" key="10">
    <source>
        <dbReference type="ARBA" id="ARBA00038238"/>
    </source>
</evidence>
<dbReference type="CDD" id="cd05247">
    <property type="entry name" value="UDP_G4E_1_SDR_e"/>
    <property type="match status" value="1"/>
</dbReference>
<organism evidence="13 14">
    <name type="scientific">Coprinopsis marcescibilis</name>
    <name type="common">Agaric fungus</name>
    <name type="synonym">Psathyrella marcescibilis</name>
    <dbReference type="NCBI Taxonomy" id="230819"/>
    <lineage>
        <taxon>Eukaryota</taxon>
        <taxon>Fungi</taxon>
        <taxon>Dikarya</taxon>
        <taxon>Basidiomycota</taxon>
        <taxon>Agaricomycotina</taxon>
        <taxon>Agaricomycetes</taxon>
        <taxon>Agaricomycetidae</taxon>
        <taxon>Agaricales</taxon>
        <taxon>Agaricineae</taxon>
        <taxon>Psathyrellaceae</taxon>
        <taxon>Coprinopsis</taxon>
    </lineage>
</organism>
<dbReference type="Gene3D" id="3.40.50.720">
    <property type="entry name" value="NAD(P)-binding Rossmann-like Domain"/>
    <property type="match status" value="1"/>
</dbReference>
<keyword evidence="14" id="KW-1185">Reference proteome</keyword>
<feature type="compositionally biased region" description="Basic and acidic residues" evidence="11">
    <location>
        <begin position="675"/>
        <end position="694"/>
    </location>
</feature>
<dbReference type="GO" id="GO:0003978">
    <property type="term" value="F:UDP-glucose 4-epimerase activity"/>
    <property type="evidence" value="ECO:0007669"/>
    <property type="project" value="UniProtKB-EC"/>
</dbReference>
<name>A0A5C3L1T0_COPMA</name>
<dbReference type="PANTHER" id="PTHR43725">
    <property type="entry name" value="UDP-GLUCOSE 4-EPIMERASE"/>
    <property type="match status" value="1"/>
</dbReference>
<evidence type="ECO:0000259" key="12">
    <source>
        <dbReference type="Pfam" id="PF01370"/>
    </source>
</evidence>
<keyword evidence="6" id="KW-0119">Carbohydrate metabolism</keyword>
<dbReference type="GO" id="GO:0006012">
    <property type="term" value="P:galactose metabolic process"/>
    <property type="evidence" value="ECO:0007669"/>
    <property type="project" value="UniProtKB-KW"/>
</dbReference>
<feature type="domain" description="NAD-dependent epimerase/dehydratase" evidence="12">
    <location>
        <begin position="728"/>
        <end position="993"/>
    </location>
</feature>
<comment type="pathway">
    <text evidence="4">Carbohydrate metabolism; hexose metabolism.</text>
</comment>
<reference evidence="13 14" key="1">
    <citation type="journal article" date="2019" name="Nat. Ecol. Evol.">
        <title>Megaphylogeny resolves global patterns of mushroom evolution.</title>
        <authorList>
            <person name="Varga T."/>
            <person name="Krizsan K."/>
            <person name="Foldi C."/>
            <person name="Dima B."/>
            <person name="Sanchez-Garcia M."/>
            <person name="Sanchez-Ramirez S."/>
            <person name="Szollosi G.J."/>
            <person name="Szarkandi J.G."/>
            <person name="Papp V."/>
            <person name="Albert L."/>
            <person name="Andreopoulos W."/>
            <person name="Angelini C."/>
            <person name="Antonin V."/>
            <person name="Barry K.W."/>
            <person name="Bougher N.L."/>
            <person name="Buchanan P."/>
            <person name="Buyck B."/>
            <person name="Bense V."/>
            <person name="Catcheside P."/>
            <person name="Chovatia M."/>
            <person name="Cooper J."/>
            <person name="Damon W."/>
            <person name="Desjardin D."/>
            <person name="Finy P."/>
            <person name="Geml J."/>
            <person name="Haridas S."/>
            <person name="Hughes K."/>
            <person name="Justo A."/>
            <person name="Karasinski D."/>
            <person name="Kautmanova I."/>
            <person name="Kiss B."/>
            <person name="Kocsube S."/>
            <person name="Kotiranta H."/>
            <person name="LaButti K.M."/>
            <person name="Lechner B.E."/>
            <person name="Liimatainen K."/>
            <person name="Lipzen A."/>
            <person name="Lukacs Z."/>
            <person name="Mihaltcheva S."/>
            <person name="Morgado L.N."/>
            <person name="Niskanen T."/>
            <person name="Noordeloos M.E."/>
            <person name="Ohm R.A."/>
            <person name="Ortiz-Santana B."/>
            <person name="Ovrebo C."/>
            <person name="Racz N."/>
            <person name="Riley R."/>
            <person name="Savchenko A."/>
            <person name="Shiryaev A."/>
            <person name="Soop K."/>
            <person name="Spirin V."/>
            <person name="Szebenyi C."/>
            <person name="Tomsovsky M."/>
            <person name="Tulloss R.E."/>
            <person name="Uehling J."/>
            <person name="Grigoriev I.V."/>
            <person name="Vagvolgyi C."/>
            <person name="Papp T."/>
            <person name="Martin F.M."/>
            <person name="Miettinen O."/>
            <person name="Hibbett D.S."/>
            <person name="Nagy L.G."/>
        </authorList>
    </citation>
    <scope>NUCLEOTIDE SEQUENCE [LARGE SCALE GENOMIC DNA]</scope>
    <source>
        <strain evidence="13 14">CBS 121175</strain>
    </source>
</reference>
<dbReference type="InterPro" id="IPR021861">
    <property type="entry name" value="THO_THOC1"/>
</dbReference>
<feature type="region of interest" description="Disordered" evidence="11">
    <location>
        <begin position="200"/>
        <end position="242"/>
    </location>
</feature>
<comment type="similarity">
    <text evidence="10">In the C-terminal section; belongs to the aldose epimerase family.</text>
</comment>
<feature type="compositionally biased region" description="Basic and acidic residues" evidence="11">
    <location>
        <begin position="221"/>
        <end position="236"/>
    </location>
</feature>
<dbReference type="AlphaFoldDB" id="A0A5C3L1T0"/>
<dbReference type="GO" id="GO:0005829">
    <property type="term" value="C:cytosol"/>
    <property type="evidence" value="ECO:0007669"/>
    <property type="project" value="TreeGrafter"/>
</dbReference>
<sequence length="1108" mass="124109">MLSLQPYFQNLLKSLPAPPTSHNDLQNLVKQTLEEAKAYASSDNWKNQWEYLLREEIFRLAATEGAALNANEVAYYDELRDKLDVILLFTEQDACEQTFPFFVLQDLLETQTIASCSHIFSWIEDRAARLTEGMVPQKGKALILLRTLNELLRRLSKMGSTTIFCGRILTFLSGVFPLGERSGVNLRGEYGPSWEGVNFAEGSKDRPATDDKDVVMTSDSSESKEDQMQVDTKDAKSTAVEKTPSEKREEFYNTFWALQLYFSKPTEFMNKGALEDFTESVSKVIPVIKEATAKERAMMGSRNLGTNASLKRKRESEPEESNVTEYFFAKFLTSPELLDLEIADTHFRRQFLFQLLILLHHLLTFTKEAKESWTTPRNRSLQMDFTLEAEDAQWVQDAISKVTEELRQTTPNGRQFSETVTTILERERNWIKWKNEICVPFDKEPWVEVVDEKPVGLFDATRGVREKMQSPPEPWKWELGTEPLTEIWALGYRDLSDLQTPFHPGDLKNFMQRIKQDDARIAMRRRQLDAAQQRLAQARAARAAAAAVESEPPKQETLATPTPVAATASASPLHPSLPPKPGSPVKPSVSQDSVPPSSSTPVVSTIISTTPSISTPAPPAPITTYSDEQINKLEEHKSLVTWLGLRIARERYLQHFSKAGTGNLEMLIADIEGEKQREKQGEKQGEKRGAKAETGDEAVEGAGEPSQQLLALNSIFGMPVQQGPLKNVLVTGGAGYIGSHVIYALQKTRRYKVISIDNNHNSKPDALKRVAKLSRSELPPNPTQLEIQSTEIDAYRCDLTQPDQVRAVFQRYGQGEIWGVIHIAALKAVGESSEIPLEYYYNNVAASVSLFRIMDEFDCHRIVYSSSATVYGTPPTVPIPETTRLQADSPYGRTKVMVEHVLEDLCHADKRWRALSLRYFNPAGAHPSGLIGEDPLGRPGNLLPLLAQMAIGRVKDTTLKVFGNNYPTPDGTCVRDYLHVLDLAGGHVLALDALSPNATVFDSKAECFFKGYNLGRGKGTSVLQIVNAMQKATGFDYQYEIVGRRRGDVPDLTADPSLAEEELGFRAPQDLETMCRDLWNWQTKNPYGYCDSGRTNGHYTNGQLGMHI</sequence>
<evidence type="ECO:0000256" key="8">
    <source>
        <dbReference type="ARBA" id="ARBA00037676"/>
    </source>
</evidence>
<accession>A0A5C3L1T0</accession>
<keyword evidence="5" id="KW-0520">NAD</keyword>
<dbReference type="InterPro" id="IPR005886">
    <property type="entry name" value="UDP_G4E"/>
</dbReference>
<feature type="region of interest" description="Disordered" evidence="11">
    <location>
        <begin position="675"/>
        <end position="703"/>
    </location>
</feature>
<gene>
    <name evidence="13" type="ORF">FA15DRAFT_692989</name>
</gene>
<feature type="compositionally biased region" description="Basic and acidic residues" evidence="11">
    <location>
        <begin position="202"/>
        <end position="214"/>
    </location>
</feature>
<evidence type="ECO:0000256" key="11">
    <source>
        <dbReference type="SAM" id="MobiDB-lite"/>
    </source>
</evidence>
<comment type="function">
    <text evidence="8">Mutarotase converts alpha-aldose to the beta-anomer. It is active on D-glucose, L-arabinose, D-xylose, D-galactose, maltose and lactose.</text>
</comment>
<feature type="compositionally biased region" description="Low complexity" evidence="11">
    <location>
        <begin position="557"/>
        <end position="574"/>
    </location>
</feature>
<evidence type="ECO:0000256" key="1">
    <source>
        <dbReference type="ARBA" id="ARBA00000083"/>
    </source>
</evidence>
<dbReference type="Pfam" id="PF01370">
    <property type="entry name" value="Epimerase"/>
    <property type="match status" value="1"/>
</dbReference>
<protein>
    <submittedName>
        <fullName evidence="13">UDP-glucose 4-epimerase</fullName>
    </submittedName>
</protein>
<keyword evidence="6" id="KW-0299">Galactose metabolism</keyword>
<evidence type="ECO:0000313" key="13">
    <source>
        <dbReference type="EMBL" id="TFK26685.1"/>
    </source>
</evidence>
<dbReference type="SUPFAM" id="SSF51735">
    <property type="entry name" value="NAD(P)-binding Rossmann-fold domains"/>
    <property type="match status" value="1"/>
</dbReference>